<dbReference type="Proteomes" id="UP000186817">
    <property type="component" value="Unassembled WGS sequence"/>
</dbReference>
<sequence length="37" mass="4607">RQVADVHPLRAWLWRWRLGRQDQGRRCAHLQHGETWM</sequence>
<organism evidence="1 2">
    <name type="scientific">Symbiodinium microadriaticum</name>
    <name type="common">Dinoflagellate</name>
    <name type="synonym">Zooxanthella microadriatica</name>
    <dbReference type="NCBI Taxonomy" id="2951"/>
    <lineage>
        <taxon>Eukaryota</taxon>
        <taxon>Sar</taxon>
        <taxon>Alveolata</taxon>
        <taxon>Dinophyceae</taxon>
        <taxon>Suessiales</taxon>
        <taxon>Symbiodiniaceae</taxon>
        <taxon>Symbiodinium</taxon>
    </lineage>
</organism>
<gene>
    <name evidence="1" type="ORF">AK812_SmicGene48710</name>
</gene>
<feature type="non-terminal residue" evidence="1">
    <location>
        <position position="37"/>
    </location>
</feature>
<accession>A0A1Q8ZYR4</accession>
<comment type="caution">
    <text evidence="1">The sequence shown here is derived from an EMBL/GenBank/DDBJ whole genome shotgun (WGS) entry which is preliminary data.</text>
</comment>
<protein>
    <submittedName>
        <fullName evidence="1">Uncharacterized protein</fullName>
    </submittedName>
</protein>
<dbReference type="AlphaFoldDB" id="A0A1Q8ZYR4"/>
<evidence type="ECO:0000313" key="1">
    <source>
        <dbReference type="EMBL" id="OLP47065.1"/>
    </source>
</evidence>
<evidence type="ECO:0000313" key="2">
    <source>
        <dbReference type="Proteomes" id="UP000186817"/>
    </source>
</evidence>
<keyword evidence="2" id="KW-1185">Reference proteome</keyword>
<dbReference type="EMBL" id="LSRX01008653">
    <property type="protein sequence ID" value="OLP47065.1"/>
    <property type="molecule type" value="Genomic_DNA"/>
</dbReference>
<feature type="non-terminal residue" evidence="1">
    <location>
        <position position="1"/>
    </location>
</feature>
<name>A0A1Q8ZYR4_SYMMI</name>
<proteinExistence type="predicted"/>
<reference evidence="1 2" key="1">
    <citation type="submission" date="2016-02" db="EMBL/GenBank/DDBJ databases">
        <title>Genome analysis of coral dinoflagellate symbionts highlights evolutionary adaptations to a symbiotic lifestyle.</title>
        <authorList>
            <person name="Aranda M."/>
            <person name="Li Y."/>
            <person name="Liew Y.J."/>
            <person name="Baumgarten S."/>
            <person name="Simakov O."/>
            <person name="Wilson M."/>
            <person name="Piel J."/>
            <person name="Ashoor H."/>
            <person name="Bougouffa S."/>
            <person name="Bajic V.B."/>
            <person name="Ryu T."/>
            <person name="Ravasi T."/>
            <person name="Bayer T."/>
            <person name="Micklem G."/>
            <person name="Kim H."/>
            <person name="Bhak J."/>
            <person name="Lajeunesse T.C."/>
            <person name="Voolstra C.R."/>
        </authorList>
    </citation>
    <scope>NUCLEOTIDE SEQUENCE [LARGE SCALE GENOMIC DNA]</scope>
    <source>
        <strain evidence="1 2">CCMP2467</strain>
    </source>
</reference>